<keyword evidence="3" id="KW-0805">Transcription regulation</keyword>
<dbReference type="OMA" id="QICEANK"/>
<evidence type="ECO:0000256" key="2">
    <source>
        <dbReference type="ARBA" id="ARBA00022737"/>
    </source>
</evidence>
<reference evidence="9" key="1">
    <citation type="journal article" date="2010" name="Nat. Biotechnol.">
        <title>Draft genome sequence of the oilseed species Ricinus communis.</title>
        <authorList>
            <person name="Chan A.P."/>
            <person name="Crabtree J."/>
            <person name="Zhao Q."/>
            <person name="Lorenzi H."/>
            <person name="Orvis J."/>
            <person name="Puiu D."/>
            <person name="Melake-Berhan A."/>
            <person name="Jones K.M."/>
            <person name="Redman J."/>
            <person name="Chen G."/>
            <person name="Cahoon E.B."/>
            <person name="Gedil M."/>
            <person name="Stanke M."/>
            <person name="Haas B.J."/>
            <person name="Wortman J.R."/>
            <person name="Fraser-Liggett C.M."/>
            <person name="Ravel J."/>
            <person name="Rabinowicz P.D."/>
        </authorList>
    </citation>
    <scope>NUCLEOTIDE SEQUENCE [LARGE SCALE GENOMIC DNA]</scope>
    <source>
        <strain evidence="9">cv. Hale</strain>
    </source>
</reference>
<keyword evidence="9" id="KW-1185">Reference proteome</keyword>
<dbReference type="SMART" id="SM01019">
    <property type="entry name" value="B3"/>
    <property type="match status" value="2"/>
</dbReference>
<evidence type="ECO:0000313" key="8">
    <source>
        <dbReference type="EMBL" id="EEF40049.1"/>
    </source>
</evidence>
<keyword evidence="4" id="KW-0238">DNA-binding</keyword>
<dbReference type="GO" id="GO:0003677">
    <property type="term" value="F:DNA binding"/>
    <property type="evidence" value="ECO:0007669"/>
    <property type="project" value="UniProtKB-KW"/>
</dbReference>
<dbReference type="PANTHER" id="PTHR31674">
    <property type="entry name" value="B3 DOMAIN-CONTAINING PROTEIN REM-LIKE 3-RELATED"/>
    <property type="match status" value="1"/>
</dbReference>
<dbReference type="KEGG" id="rcu:8260561"/>
<evidence type="ECO:0000313" key="9">
    <source>
        <dbReference type="Proteomes" id="UP000008311"/>
    </source>
</evidence>
<dbReference type="Proteomes" id="UP000008311">
    <property type="component" value="Unassembled WGS sequence"/>
</dbReference>
<organism evidence="8 9">
    <name type="scientific">Ricinus communis</name>
    <name type="common">Castor bean</name>
    <dbReference type="NCBI Taxonomy" id="3988"/>
    <lineage>
        <taxon>Eukaryota</taxon>
        <taxon>Viridiplantae</taxon>
        <taxon>Streptophyta</taxon>
        <taxon>Embryophyta</taxon>
        <taxon>Tracheophyta</taxon>
        <taxon>Spermatophyta</taxon>
        <taxon>Magnoliopsida</taxon>
        <taxon>eudicotyledons</taxon>
        <taxon>Gunneridae</taxon>
        <taxon>Pentapetalae</taxon>
        <taxon>rosids</taxon>
        <taxon>fabids</taxon>
        <taxon>Malpighiales</taxon>
        <taxon>Euphorbiaceae</taxon>
        <taxon>Acalyphoideae</taxon>
        <taxon>Acalypheae</taxon>
        <taxon>Ricinus</taxon>
    </lineage>
</organism>
<dbReference type="STRING" id="3988.B9S8P6"/>
<dbReference type="eggNOG" id="ENOG502S3WW">
    <property type="taxonomic scope" value="Eukaryota"/>
</dbReference>
<feature type="domain" description="TF-B3" evidence="7">
    <location>
        <begin position="14"/>
        <end position="108"/>
    </location>
</feature>
<dbReference type="Pfam" id="PF02362">
    <property type="entry name" value="B3"/>
    <property type="match status" value="2"/>
</dbReference>
<dbReference type="EMBL" id="EQ973892">
    <property type="protein sequence ID" value="EEF40049.1"/>
    <property type="molecule type" value="Genomic_DNA"/>
</dbReference>
<name>B9S8P6_RICCO</name>
<dbReference type="InterPro" id="IPR039218">
    <property type="entry name" value="REM_fam"/>
</dbReference>
<protein>
    <recommendedName>
        <fullName evidence="7">TF-B3 domain-containing protein</fullName>
    </recommendedName>
</protein>
<evidence type="ECO:0000256" key="4">
    <source>
        <dbReference type="ARBA" id="ARBA00023125"/>
    </source>
</evidence>
<evidence type="ECO:0000256" key="1">
    <source>
        <dbReference type="ARBA" id="ARBA00004123"/>
    </source>
</evidence>
<dbReference type="SUPFAM" id="SSF101936">
    <property type="entry name" value="DNA-binding pseudobarrel domain"/>
    <property type="match status" value="2"/>
</dbReference>
<gene>
    <name evidence="8" type="ORF">RCOM_0603540</name>
</gene>
<dbReference type="PROSITE" id="PS50863">
    <property type="entry name" value="B3"/>
    <property type="match status" value="2"/>
</dbReference>
<keyword evidence="5" id="KW-0804">Transcription</keyword>
<evidence type="ECO:0000256" key="3">
    <source>
        <dbReference type="ARBA" id="ARBA00023015"/>
    </source>
</evidence>
<comment type="subcellular location">
    <subcellularLocation>
        <location evidence="1">Nucleus</location>
    </subcellularLocation>
</comment>
<accession>B9S8P6</accession>
<dbReference type="OrthoDB" id="635132at2759"/>
<dbReference type="InParanoid" id="B9S8P6"/>
<dbReference type="AlphaFoldDB" id="B9S8P6"/>
<keyword evidence="6" id="KW-0539">Nucleus</keyword>
<dbReference type="Gene3D" id="2.40.330.10">
    <property type="entry name" value="DNA-binding pseudobarrel domain"/>
    <property type="match status" value="2"/>
</dbReference>
<proteinExistence type="predicted"/>
<dbReference type="CDD" id="cd10017">
    <property type="entry name" value="B3_DNA"/>
    <property type="match status" value="2"/>
</dbReference>
<keyword evidence="2" id="KW-0677">Repeat</keyword>
<sequence>MEMAMKPTQNPDRKITFFKVLMGDYMEKIMIPPAFVMKYEKIMPETIKLKSYNVGKSSMVSVKSNDDGFFIKHGWKKFVKDHNLEVGDFLVFNLVNDTTFEVLIYGPTCCLKKIKLADDDDHVDQNKNSTSKFTSTASGSKQISFKKRACPKLSQFKRPRGSAKKTGKKAKRPRIFKGKTEVNKKESIAEEETKHPCVKLVLKEYQKYNVVVPRRFADKIGLQNKRKTVIEDPLGRQWPVFVNLVGGNQVHLSTGWSAFYQANRLVTGDILSLHSRQVHGNLINVEIQKGGGEIAKAEPALLPKTG</sequence>
<dbReference type="InterPro" id="IPR003340">
    <property type="entry name" value="B3_DNA-bd"/>
</dbReference>
<dbReference type="GO" id="GO:0005634">
    <property type="term" value="C:nucleus"/>
    <property type="evidence" value="ECO:0007669"/>
    <property type="project" value="UniProtKB-SubCell"/>
</dbReference>
<evidence type="ECO:0000256" key="6">
    <source>
        <dbReference type="ARBA" id="ARBA00023242"/>
    </source>
</evidence>
<feature type="domain" description="TF-B3" evidence="7">
    <location>
        <begin position="195"/>
        <end position="291"/>
    </location>
</feature>
<dbReference type="InterPro" id="IPR015300">
    <property type="entry name" value="DNA-bd_pseudobarrel_sf"/>
</dbReference>
<evidence type="ECO:0000259" key="7">
    <source>
        <dbReference type="PROSITE" id="PS50863"/>
    </source>
</evidence>
<dbReference type="PANTHER" id="PTHR31674:SF62">
    <property type="entry name" value="B3 DOMAIN-CONTAINING PROTEIN REM14-RELATED"/>
    <property type="match status" value="1"/>
</dbReference>
<evidence type="ECO:0000256" key="5">
    <source>
        <dbReference type="ARBA" id="ARBA00023163"/>
    </source>
</evidence>